<feature type="transmembrane region" description="Helical" evidence="2">
    <location>
        <begin position="65"/>
        <end position="86"/>
    </location>
</feature>
<dbReference type="InterPro" id="IPR003425">
    <property type="entry name" value="CCB3/YggT"/>
</dbReference>
<reference evidence="3 4" key="1">
    <citation type="submission" date="2019-03" db="EMBL/GenBank/DDBJ databases">
        <title>Genomic Encyclopedia of Type Strains, Phase IV (KMG-IV): sequencing the most valuable type-strain genomes for metagenomic binning, comparative biology and taxonomic classification.</title>
        <authorList>
            <person name="Goeker M."/>
        </authorList>
    </citation>
    <scope>NUCLEOTIDE SEQUENCE [LARGE SCALE GENOMIC DNA]</scope>
    <source>
        <strain evidence="3 4">DSM 24629</strain>
    </source>
</reference>
<dbReference type="PANTHER" id="PTHR33219">
    <property type="entry name" value="YLMG HOMOLOG PROTEIN 2, CHLOROPLASTIC"/>
    <property type="match status" value="1"/>
</dbReference>
<dbReference type="Proteomes" id="UP000294902">
    <property type="component" value="Unassembled WGS sequence"/>
</dbReference>
<accession>A0A4R3MKI7</accession>
<comment type="similarity">
    <text evidence="1">Belongs to the YggT family.</text>
</comment>
<comment type="caution">
    <text evidence="3">The sequence shown here is derived from an EMBL/GenBank/DDBJ whole genome shotgun (WGS) entry which is preliminary data.</text>
</comment>
<sequence length="97" mass="11330">MPEQTLQIILTTFLYFFRALEIFLIAYIIMSWLPIKPNNPLVQFIRSIVEPLLSPVRRLIQKSVFGGRTSMLDFSPIIVFIILAYLQRFIDSILRGL</sequence>
<evidence type="ECO:0000313" key="4">
    <source>
        <dbReference type="Proteomes" id="UP000294902"/>
    </source>
</evidence>
<feature type="transmembrane region" description="Helical" evidence="2">
    <location>
        <begin position="12"/>
        <end position="33"/>
    </location>
</feature>
<dbReference type="PANTHER" id="PTHR33219:SF14">
    <property type="entry name" value="PROTEIN COFACTOR ASSEMBLY OF COMPLEX C SUBUNIT B CCB3, CHLOROPLASTIC-RELATED"/>
    <property type="match status" value="1"/>
</dbReference>
<name>A0A4R3MKI7_9FIRM</name>
<keyword evidence="4" id="KW-1185">Reference proteome</keyword>
<gene>
    <name evidence="3" type="ORF">EDC18_104103</name>
</gene>
<dbReference type="Pfam" id="PF02325">
    <property type="entry name" value="CCB3_YggT"/>
    <property type="match status" value="1"/>
</dbReference>
<dbReference type="EMBL" id="SMAL01000004">
    <property type="protein sequence ID" value="TCT14953.1"/>
    <property type="molecule type" value="Genomic_DNA"/>
</dbReference>
<dbReference type="GO" id="GO:0016020">
    <property type="term" value="C:membrane"/>
    <property type="evidence" value="ECO:0007669"/>
    <property type="project" value="InterPro"/>
</dbReference>
<keyword evidence="2" id="KW-0812">Transmembrane</keyword>
<evidence type="ECO:0000256" key="2">
    <source>
        <dbReference type="SAM" id="Phobius"/>
    </source>
</evidence>
<proteinExistence type="inferred from homology"/>
<evidence type="ECO:0000313" key="3">
    <source>
        <dbReference type="EMBL" id="TCT14953.1"/>
    </source>
</evidence>
<keyword evidence="2" id="KW-1133">Transmembrane helix</keyword>
<dbReference type="OrthoDB" id="283553at2"/>
<keyword evidence="2" id="KW-0472">Membrane</keyword>
<organism evidence="3 4">
    <name type="scientific">Natranaerovirga pectinivora</name>
    <dbReference type="NCBI Taxonomy" id="682400"/>
    <lineage>
        <taxon>Bacteria</taxon>
        <taxon>Bacillati</taxon>
        <taxon>Bacillota</taxon>
        <taxon>Clostridia</taxon>
        <taxon>Lachnospirales</taxon>
        <taxon>Natranaerovirgaceae</taxon>
        <taxon>Natranaerovirga</taxon>
    </lineage>
</organism>
<dbReference type="AlphaFoldDB" id="A0A4R3MKI7"/>
<dbReference type="RefSeq" id="WP_132251818.1">
    <property type="nucleotide sequence ID" value="NZ_SMAL01000004.1"/>
</dbReference>
<evidence type="ECO:0000256" key="1">
    <source>
        <dbReference type="ARBA" id="ARBA00010894"/>
    </source>
</evidence>
<protein>
    <submittedName>
        <fullName evidence="3">YggT family protein</fullName>
    </submittedName>
</protein>